<evidence type="ECO:0000313" key="4">
    <source>
        <dbReference type="Proteomes" id="UP000596661"/>
    </source>
</evidence>
<feature type="domain" description="START" evidence="2">
    <location>
        <begin position="122"/>
        <end position="309"/>
    </location>
</feature>
<dbReference type="FunFam" id="3.30.530.20:FF:000027">
    <property type="entry name" value="StAR-related lipid transfer protein 7, mitochondrial"/>
    <property type="match status" value="1"/>
</dbReference>
<dbReference type="AlphaFoldDB" id="A0A803R006"/>
<dbReference type="Proteomes" id="UP000596661">
    <property type="component" value="Chromosome 4"/>
</dbReference>
<dbReference type="OMA" id="CKMNSAL"/>
<accession>A0A803R006</accession>
<protein>
    <recommendedName>
        <fullName evidence="2">START domain-containing protein</fullName>
    </recommendedName>
</protein>
<organism evidence="3 4">
    <name type="scientific">Cannabis sativa</name>
    <name type="common">Hemp</name>
    <name type="synonym">Marijuana</name>
    <dbReference type="NCBI Taxonomy" id="3483"/>
    <lineage>
        <taxon>Eukaryota</taxon>
        <taxon>Viridiplantae</taxon>
        <taxon>Streptophyta</taxon>
        <taxon>Embryophyta</taxon>
        <taxon>Tracheophyta</taxon>
        <taxon>Spermatophyta</taxon>
        <taxon>Magnoliopsida</taxon>
        <taxon>eudicotyledons</taxon>
        <taxon>Gunneridae</taxon>
        <taxon>Pentapetalae</taxon>
        <taxon>rosids</taxon>
        <taxon>fabids</taxon>
        <taxon>Rosales</taxon>
        <taxon>Cannabaceae</taxon>
        <taxon>Cannabis</taxon>
    </lineage>
</organism>
<dbReference type="Gene3D" id="3.30.530.20">
    <property type="match status" value="1"/>
</dbReference>
<dbReference type="SUPFAM" id="SSF55961">
    <property type="entry name" value="Bet v1-like"/>
    <property type="match status" value="1"/>
</dbReference>
<keyword evidence="1" id="KW-0472">Membrane</keyword>
<evidence type="ECO:0000256" key="1">
    <source>
        <dbReference type="SAM" id="Phobius"/>
    </source>
</evidence>
<dbReference type="InterPro" id="IPR051213">
    <property type="entry name" value="START_lipid_transfer"/>
</dbReference>
<feature type="transmembrane region" description="Helical" evidence="1">
    <location>
        <begin position="369"/>
        <end position="390"/>
    </location>
</feature>
<dbReference type="Gramene" id="novel_model_3438_5bd9a17a">
    <property type="protein sequence ID" value="cds.novel_model_3438_5bd9a17a"/>
    <property type="gene ID" value="novel_gene_1822_5bd9a17a"/>
</dbReference>
<dbReference type="PANTHER" id="PTHR19308">
    <property type="entry name" value="PHOSPHATIDYLCHOLINE TRANSFER PROTEIN"/>
    <property type="match status" value="1"/>
</dbReference>
<dbReference type="EnsemblPlants" id="novel_model_3438_5bd9a17a">
    <property type="protein sequence ID" value="cds.novel_model_3438_5bd9a17a"/>
    <property type="gene ID" value="novel_gene_1822_5bd9a17a"/>
</dbReference>
<evidence type="ECO:0000313" key="3">
    <source>
        <dbReference type="EnsemblPlants" id="cds.novel_model_3438_5bd9a17a"/>
    </source>
</evidence>
<dbReference type="Pfam" id="PF01852">
    <property type="entry name" value="START"/>
    <property type="match status" value="1"/>
</dbReference>
<reference evidence="3" key="2">
    <citation type="submission" date="2021-03" db="UniProtKB">
        <authorList>
            <consortium name="EnsemblPlants"/>
        </authorList>
    </citation>
    <scope>IDENTIFICATION</scope>
</reference>
<dbReference type="GO" id="GO:0008289">
    <property type="term" value="F:lipid binding"/>
    <property type="evidence" value="ECO:0007669"/>
    <property type="project" value="InterPro"/>
</dbReference>
<dbReference type="OrthoDB" id="5403181at2759"/>
<keyword evidence="1" id="KW-0812">Transmembrane</keyword>
<keyword evidence="1" id="KW-1133">Transmembrane helix</keyword>
<dbReference type="InterPro" id="IPR002913">
    <property type="entry name" value="START_lipid-bd_dom"/>
</dbReference>
<sequence>MANFWDFVSSSPSSAFTSFSYGSSHDFWRENIHGGCVTLLALLLILLWHFSRKFSFLFRYLSSSSSSSPFHSSSFSSSSILAPPSTPVAASNSPTPQFGISEIVSDADLMFLVKNLDEKNNENDKWESVIDKRNDHLSYSAKCCKSKDVPLKYLSVTVFENCSSDLLRDFYMDNDYRKQWDKTVVEHRQLQVDEKNGIEVGCTIKKFPLLTPREYVLAWRLWEGKDKTFYCFIKECEHPMAPKQKKYVRVSVFRSGWQIRKVPGRNACEIRMFHQEDAGLNVEMAKLVFSKGIWSYVCKMDSALRKYHTVRRPQSSSISAVTLIKMVPPGVEDRDDVSVSSEVTAASNAVCGSSTVEQKKLLTRPSKKMVANGLLLIGGVICLSCGHPSLSAKVAMACILNKLRKRGASSTQNNQK</sequence>
<dbReference type="InterPro" id="IPR023393">
    <property type="entry name" value="START-like_dom_sf"/>
</dbReference>
<reference evidence="3" key="1">
    <citation type="submission" date="2018-11" db="EMBL/GenBank/DDBJ databases">
        <authorList>
            <person name="Grassa J C."/>
        </authorList>
    </citation>
    <scope>NUCLEOTIDE SEQUENCE [LARGE SCALE GENOMIC DNA]</scope>
</reference>
<evidence type="ECO:0000259" key="2">
    <source>
        <dbReference type="PROSITE" id="PS50848"/>
    </source>
</evidence>
<proteinExistence type="predicted"/>
<dbReference type="PANTHER" id="PTHR19308:SF13">
    <property type="entry name" value="OS02G0468400 PROTEIN"/>
    <property type="match status" value="1"/>
</dbReference>
<feature type="transmembrane region" description="Helical" evidence="1">
    <location>
        <begin position="32"/>
        <end position="50"/>
    </location>
</feature>
<dbReference type="GO" id="GO:0005737">
    <property type="term" value="C:cytoplasm"/>
    <property type="evidence" value="ECO:0007669"/>
    <property type="project" value="UniProtKB-ARBA"/>
</dbReference>
<name>A0A803R006_CANSA</name>
<keyword evidence="4" id="KW-1185">Reference proteome</keyword>
<dbReference type="EMBL" id="UZAU01000385">
    <property type="status" value="NOT_ANNOTATED_CDS"/>
    <property type="molecule type" value="Genomic_DNA"/>
</dbReference>
<dbReference type="CDD" id="cd08870">
    <property type="entry name" value="START_STARD2_7-like"/>
    <property type="match status" value="1"/>
</dbReference>
<dbReference type="PROSITE" id="PS50848">
    <property type="entry name" value="START"/>
    <property type="match status" value="1"/>
</dbReference>